<name>A0A7S0HRN4_9EUKA</name>
<evidence type="ECO:0008006" key="4">
    <source>
        <dbReference type="Google" id="ProtNLM"/>
    </source>
</evidence>
<organism evidence="3">
    <name type="scientific">Phaeocystis antarctica</name>
    <dbReference type="NCBI Taxonomy" id="33657"/>
    <lineage>
        <taxon>Eukaryota</taxon>
        <taxon>Haptista</taxon>
        <taxon>Haptophyta</taxon>
        <taxon>Prymnesiophyceae</taxon>
        <taxon>Phaeocystales</taxon>
        <taxon>Phaeocystaceae</taxon>
        <taxon>Phaeocystis</taxon>
    </lineage>
</organism>
<gene>
    <name evidence="3" type="ORF">PANT1444_LOCUS11896</name>
</gene>
<keyword evidence="1" id="KW-1133">Transmembrane helix</keyword>
<dbReference type="EMBL" id="HBEP01021174">
    <property type="protein sequence ID" value="CAD8492081.1"/>
    <property type="molecule type" value="Transcribed_RNA"/>
</dbReference>
<keyword evidence="2" id="KW-0732">Signal</keyword>
<feature type="transmembrane region" description="Helical" evidence="1">
    <location>
        <begin position="257"/>
        <end position="285"/>
    </location>
</feature>
<evidence type="ECO:0000256" key="1">
    <source>
        <dbReference type="SAM" id="Phobius"/>
    </source>
</evidence>
<sequence>MMLAIVALSATFLAPFTARRSSTLSAHKGRSTHLMLNAPDAQQLATPEESQVLGQLADLLATNCSNGEEMPYAAVVMIRNLASPSWGTRGLFVTLLTDERYGAVFNPAFPLEPALLTTIGGSGKTQLLAQQLAMSTATGSKEETARSKLLLTELLPRMMGLKEEMQKLRTAVVTPPQSADKEWVEFIKKEKYGADQRAAINAVLDELLGAYVEKVPFALWKSPFGVPVWATAVYGVYAGVVQWDPVFCPGGPTSTSALFWANVLTTIGVVGWVAYVFFAATAAMAKA</sequence>
<dbReference type="AlphaFoldDB" id="A0A7S0HRN4"/>
<protein>
    <recommendedName>
        <fullName evidence="4">TPM domain-containing protein</fullName>
    </recommendedName>
</protein>
<feature type="chain" id="PRO_5031024168" description="TPM domain-containing protein" evidence="2">
    <location>
        <begin position="19"/>
        <end position="287"/>
    </location>
</feature>
<keyword evidence="1" id="KW-0472">Membrane</keyword>
<accession>A0A7S0HRN4</accession>
<keyword evidence="1" id="KW-0812">Transmembrane</keyword>
<evidence type="ECO:0000256" key="2">
    <source>
        <dbReference type="SAM" id="SignalP"/>
    </source>
</evidence>
<reference evidence="3" key="1">
    <citation type="submission" date="2021-01" db="EMBL/GenBank/DDBJ databases">
        <authorList>
            <person name="Corre E."/>
            <person name="Pelletier E."/>
            <person name="Niang G."/>
            <person name="Scheremetjew M."/>
            <person name="Finn R."/>
            <person name="Kale V."/>
            <person name="Holt S."/>
            <person name="Cochrane G."/>
            <person name="Meng A."/>
            <person name="Brown T."/>
            <person name="Cohen L."/>
        </authorList>
    </citation>
    <scope>NUCLEOTIDE SEQUENCE</scope>
    <source>
        <strain evidence="3">CCMP1374</strain>
    </source>
</reference>
<feature type="signal peptide" evidence="2">
    <location>
        <begin position="1"/>
        <end position="18"/>
    </location>
</feature>
<proteinExistence type="predicted"/>
<evidence type="ECO:0000313" key="3">
    <source>
        <dbReference type="EMBL" id="CAD8492081.1"/>
    </source>
</evidence>